<dbReference type="HOGENOM" id="CLU_1431354_0_0_1"/>
<dbReference type="eggNOG" id="KOG4396">
    <property type="taxonomic scope" value="Eukaryota"/>
</dbReference>
<dbReference type="AlphaFoldDB" id="T1KL36"/>
<protein>
    <submittedName>
        <fullName evidence="5">Uncharacterized protein</fullName>
    </submittedName>
</protein>
<dbReference type="EMBL" id="CAEY01000206">
    <property type="status" value="NOT_ANNOTATED_CDS"/>
    <property type="molecule type" value="Genomic_DNA"/>
</dbReference>
<evidence type="ECO:0000256" key="4">
    <source>
        <dbReference type="ARBA" id="ARBA00023136"/>
    </source>
</evidence>
<evidence type="ECO:0000256" key="3">
    <source>
        <dbReference type="ARBA" id="ARBA00022989"/>
    </source>
</evidence>
<keyword evidence="2" id="KW-0812">Transmembrane</keyword>
<proteinExistence type="predicted"/>
<evidence type="ECO:0000256" key="2">
    <source>
        <dbReference type="ARBA" id="ARBA00022692"/>
    </source>
</evidence>
<dbReference type="PANTHER" id="PTHR12988:SF6">
    <property type="entry name" value="SPHINGOMYELIN PHOSPHODIESTERASE 4"/>
    <property type="match status" value="1"/>
</dbReference>
<dbReference type="GO" id="GO:0050290">
    <property type="term" value="F:sphingomyelin phosphodiesterase D activity"/>
    <property type="evidence" value="ECO:0007669"/>
    <property type="project" value="InterPro"/>
</dbReference>
<dbReference type="STRING" id="32264.T1KL36"/>
<dbReference type="EnsemblMetazoa" id="tetur14g01010.1">
    <property type="protein sequence ID" value="tetur14g01010.1"/>
    <property type="gene ID" value="tetur14g01010"/>
</dbReference>
<name>T1KL36_TETUR</name>
<reference evidence="5" key="2">
    <citation type="submission" date="2015-06" db="UniProtKB">
        <authorList>
            <consortium name="EnsemblMetazoa"/>
        </authorList>
    </citation>
    <scope>IDENTIFICATION</scope>
</reference>
<dbReference type="Pfam" id="PF14724">
    <property type="entry name" value="mit_SMPDase"/>
    <property type="match status" value="1"/>
</dbReference>
<accession>T1KL36</accession>
<dbReference type="GO" id="GO:0046513">
    <property type="term" value="P:ceramide biosynthetic process"/>
    <property type="evidence" value="ECO:0007669"/>
    <property type="project" value="TreeGrafter"/>
</dbReference>
<comment type="subcellular location">
    <subcellularLocation>
        <location evidence="1">Membrane</location>
        <topology evidence="1">Single-pass membrane protein</topology>
    </subcellularLocation>
</comment>
<dbReference type="PANTHER" id="PTHR12988">
    <property type="entry name" value="SPHINGOMYELIN PHOSPHODIESTERASE 4"/>
    <property type="match status" value="1"/>
</dbReference>
<organism evidence="5 6">
    <name type="scientific">Tetranychus urticae</name>
    <name type="common">Two-spotted spider mite</name>
    <dbReference type="NCBI Taxonomy" id="32264"/>
    <lineage>
        <taxon>Eukaryota</taxon>
        <taxon>Metazoa</taxon>
        <taxon>Ecdysozoa</taxon>
        <taxon>Arthropoda</taxon>
        <taxon>Chelicerata</taxon>
        <taxon>Arachnida</taxon>
        <taxon>Acari</taxon>
        <taxon>Acariformes</taxon>
        <taxon>Trombidiformes</taxon>
        <taxon>Prostigmata</taxon>
        <taxon>Eleutherengona</taxon>
        <taxon>Raphignathae</taxon>
        <taxon>Tetranychoidea</taxon>
        <taxon>Tetranychidae</taxon>
        <taxon>Tetranychus</taxon>
    </lineage>
</organism>
<dbReference type="GO" id="GO:0046475">
    <property type="term" value="P:glycerophospholipid catabolic process"/>
    <property type="evidence" value="ECO:0007669"/>
    <property type="project" value="TreeGrafter"/>
</dbReference>
<reference evidence="6" key="1">
    <citation type="submission" date="2011-08" db="EMBL/GenBank/DDBJ databases">
        <authorList>
            <person name="Rombauts S."/>
        </authorList>
    </citation>
    <scope>NUCLEOTIDE SEQUENCE</scope>
    <source>
        <strain evidence="6">London</strain>
    </source>
</reference>
<sequence length="210" mass="24101">MNTNFEARFMVALKRANLVEKCQELSLLIQESLSENYKLDIQNCFPSIVENLFAFGYQNDSNINLRFISSQTHQAEFHSLLNLMHPEGPLFQWIRYLMKDQLAGFYFPVSCLPLPSRCLIEEGLPSEFYLNRLVSDGTSVVPNRVSLNAFEFFLFHLAHYVHSSKVMQNLDNGNPANILYITLIEMYLNYFVPLESSAAKSSSSSTMPDF</sequence>
<keyword evidence="6" id="KW-1185">Reference proteome</keyword>
<dbReference type="GO" id="GO:0016020">
    <property type="term" value="C:membrane"/>
    <property type="evidence" value="ECO:0007669"/>
    <property type="project" value="UniProtKB-SubCell"/>
</dbReference>
<dbReference type="GO" id="GO:0006685">
    <property type="term" value="P:sphingomyelin catabolic process"/>
    <property type="evidence" value="ECO:0007669"/>
    <property type="project" value="TreeGrafter"/>
</dbReference>
<evidence type="ECO:0000256" key="1">
    <source>
        <dbReference type="ARBA" id="ARBA00004167"/>
    </source>
</evidence>
<dbReference type="InterPro" id="IPR024129">
    <property type="entry name" value="Sphingomy_SMPD4"/>
</dbReference>
<evidence type="ECO:0000313" key="5">
    <source>
        <dbReference type="EnsemblMetazoa" id="tetur14g01010.1"/>
    </source>
</evidence>
<keyword evidence="4" id="KW-0472">Membrane</keyword>
<dbReference type="Proteomes" id="UP000015104">
    <property type="component" value="Unassembled WGS sequence"/>
</dbReference>
<evidence type="ECO:0000313" key="6">
    <source>
        <dbReference type="Proteomes" id="UP000015104"/>
    </source>
</evidence>
<keyword evidence="3" id="KW-1133">Transmembrane helix</keyword>